<reference evidence="1" key="1">
    <citation type="submission" date="2016-05" db="EMBL/GenBank/DDBJ databases">
        <authorList>
            <person name="Lavstsen T."/>
            <person name="Jespersen J.S."/>
        </authorList>
    </citation>
    <scope>NUCLEOTIDE SEQUENCE</scope>
    <source>
        <tissue evidence="1">Brain</tissue>
    </source>
</reference>
<reference evidence="1" key="2">
    <citation type="submission" date="2016-06" db="EMBL/GenBank/DDBJ databases">
        <title>The genome of a short-lived fish provides insights into sex chromosome evolution and the genetic control of aging.</title>
        <authorList>
            <person name="Reichwald K."/>
            <person name="Felder M."/>
            <person name="Petzold A."/>
            <person name="Koch P."/>
            <person name="Groth M."/>
            <person name="Platzer M."/>
        </authorList>
    </citation>
    <scope>NUCLEOTIDE SEQUENCE</scope>
    <source>
        <tissue evidence="1">Brain</tissue>
    </source>
</reference>
<protein>
    <submittedName>
        <fullName evidence="1">Uncharacterized protein</fullName>
    </submittedName>
</protein>
<feature type="non-terminal residue" evidence="1">
    <location>
        <position position="1"/>
    </location>
</feature>
<sequence>TDLNWNVYYVKCLETTLVVIWRYINKLELNWKPLVINMLKSKTSSPVCVWTRETSVQSKHTGGGASSNNMTQSCHVQTRPRETHSCVHLQQAGLLQWSPNWSSHKSCEATAACSERCC</sequence>
<dbReference type="AlphaFoldDB" id="A0A1A8ILJ1"/>
<gene>
    <name evidence="1" type="primary">BX005380.2</name>
</gene>
<evidence type="ECO:0000313" key="1">
    <source>
        <dbReference type="EMBL" id="SBQ97361.1"/>
    </source>
</evidence>
<name>A0A1A8ILJ1_NOTKU</name>
<dbReference type="EMBL" id="HAED01011063">
    <property type="protein sequence ID" value="SBQ97361.1"/>
    <property type="molecule type" value="Transcribed_RNA"/>
</dbReference>
<proteinExistence type="predicted"/>
<feature type="non-terminal residue" evidence="1">
    <location>
        <position position="118"/>
    </location>
</feature>
<organism evidence="1">
    <name type="scientific">Nothobranchius kuhntae</name>
    <name type="common">Beira killifish</name>
    <dbReference type="NCBI Taxonomy" id="321403"/>
    <lineage>
        <taxon>Eukaryota</taxon>
        <taxon>Metazoa</taxon>
        <taxon>Chordata</taxon>
        <taxon>Craniata</taxon>
        <taxon>Vertebrata</taxon>
        <taxon>Euteleostomi</taxon>
        <taxon>Actinopterygii</taxon>
        <taxon>Neopterygii</taxon>
        <taxon>Teleostei</taxon>
        <taxon>Neoteleostei</taxon>
        <taxon>Acanthomorphata</taxon>
        <taxon>Ovalentaria</taxon>
        <taxon>Atherinomorphae</taxon>
        <taxon>Cyprinodontiformes</taxon>
        <taxon>Nothobranchiidae</taxon>
        <taxon>Nothobranchius</taxon>
    </lineage>
</organism>
<accession>A0A1A8ILJ1</accession>